<keyword evidence="8 9" id="KW-0472">Membrane</keyword>
<dbReference type="InterPro" id="IPR013525">
    <property type="entry name" value="ABC2_TM"/>
</dbReference>
<feature type="transmembrane region" description="Helical" evidence="9">
    <location>
        <begin position="102"/>
        <end position="128"/>
    </location>
</feature>
<evidence type="ECO:0000256" key="2">
    <source>
        <dbReference type="ARBA" id="ARBA00007783"/>
    </source>
</evidence>
<reference evidence="11" key="1">
    <citation type="submission" date="2020-02" db="EMBL/GenBank/DDBJ databases">
        <authorList>
            <person name="Meier V. D."/>
        </authorList>
    </citation>
    <scope>NUCLEOTIDE SEQUENCE</scope>
    <source>
        <strain evidence="11">AVDCRST_MAG53</strain>
    </source>
</reference>
<dbReference type="PANTHER" id="PTHR30413">
    <property type="entry name" value="INNER MEMBRANE TRANSPORT PERMEASE"/>
    <property type="match status" value="1"/>
</dbReference>
<dbReference type="GO" id="GO:0015920">
    <property type="term" value="P:lipopolysaccharide transport"/>
    <property type="evidence" value="ECO:0007669"/>
    <property type="project" value="TreeGrafter"/>
</dbReference>
<evidence type="ECO:0000256" key="1">
    <source>
        <dbReference type="ARBA" id="ARBA00004429"/>
    </source>
</evidence>
<feature type="transmembrane region" description="Helical" evidence="9">
    <location>
        <begin position="60"/>
        <end position="81"/>
    </location>
</feature>
<dbReference type="PROSITE" id="PS51012">
    <property type="entry name" value="ABC_TM2"/>
    <property type="match status" value="1"/>
</dbReference>
<evidence type="ECO:0000256" key="8">
    <source>
        <dbReference type="ARBA" id="ARBA00023136"/>
    </source>
</evidence>
<comment type="subcellular location">
    <subcellularLocation>
        <location evidence="1">Cell inner membrane</location>
        <topology evidence="1">Multi-pass membrane protein</topology>
    </subcellularLocation>
    <subcellularLocation>
        <location evidence="9">Cell membrane</location>
        <topology evidence="9">Multi-pass membrane protein</topology>
    </subcellularLocation>
</comment>
<evidence type="ECO:0000256" key="4">
    <source>
        <dbReference type="ARBA" id="ARBA00022475"/>
    </source>
</evidence>
<comment type="similarity">
    <text evidence="2 9">Belongs to the ABC-2 integral membrane protein family.</text>
</comment>
<accession>A0A6J4RUR1</accession>
<evidence type="ECO:0000256" key="6">
    <source>
        <dbReference type="ARBA" id="ARBA00022692"/>
    </source>
</evidence>
<sequence>MAEYVRFKFLFEQMVRRELRQKYQGSALGLAWYVVNPLVLMGAYYLMFGVVFDVASEDDYPLFLMVGLVVWMFFSQSLLGAAPSLLDQGSLIRKARFPRETIPAAVVSVQMVTFCAVLALVGLVTLAFRGTAGPALLLLPLVLAATYVFTLGLALAVSVLHAYFRDVAPILGAALLPWFFLSPIFFRPAGITDEPAARFVLEWVNPVAPFIEGVRTILYGGSAPSIAILAYVGVAAALALGVGRALFARLQDELAVVV</sequence>
<evidence type="ECO:0000256" key="7">
    <source>
        <dbReference type="ARBA" id="ARBA00022989"/>
    </source>
</evidence>
<feature type="transmembrane region" description="Helical" evidence="9">
    <location>
        <begin position="226"/>
        <end position="247"/>
    </location>
</feature>
<keyword evidence="3 9" id="KW-0813">Transport</keyword>
<feature type="transmembrane region" description="Helical" evidence="9">
    <location>
        <begin position="27"/>
        <end position="48"/>
    </location>
</feature>
<evidence type="ECO:0000256" key="5">
    <source>
        <dbReference type="ARBA" id="ARBA00022519"/>
    </source>
</evidence>
<evidence type="ECO:0000256" key="9">
    <source>
        <dbReference type="RuleBase" id="RU361157"/>
    </source>
</evidence>
<dbReference type="Pfam" id="PF01061">
    <property type="entry name" value="ABC2_membrane"/>
    <property type="match status" value="1"/>
</dbReference>
<dbReference type="AlphaFoldDB" id="A0A6J4RUR1"/>
<dbReference type="InterPro" id="IPR047817">
    <property type="entry name" value="ABC2_TM_bact-type"/>
</dbReference>
<keyword evidence="7 9" id="KW-1133">Transmembrane helix</keyword>
<protein>
    <recommendedName>
        <fullName evidence="9">Transport permease protein</fullName>
    </recommendedName>
</protein>
<evidence type="ECO:0000256" key="3">
    <source>
        <dbReference type="ARBA" id="ARBA00022448"/>
    </source>
</evidence>
<organism evidence="11">
    <name type="scientific">uncultured Solirubrobacteraceae bacterium</name>
    <dbReference type="NCBI Taxonomy" id="1162706"/>
    <lineage>
        <taxon>Bacteria</taxon>
        <taxon>Bacillati</taxon>
        <taxon>Actinomycetota</taxon>
        <taxon>Thermoleophilia</taxon>
        <taxon>Solirubrobacterales</taxon>
        <taxon>Solirubrobacteraceae</taxon>
        <taxon>environmental samples</taxon>
    </lineage>
</organism>
<name>A0A6J4RUR1_9ACTN</name>
<dbReference type="EMBL" id="CADCVR010000027">
    <property type="protein sequence ID" value="CAA9482638.1"/>
    <property type="molecule type" value="Genomic_DNA"/>
</dbReference>
<evidence type="ECO:0000313" key="11">
    <source>
        <dbReference type="EMBL" id="CAA9482638.1"/>
    </source>
</evidence>
<evidence type="ECO:0000259" key="10">
    <source>
        <dbReference type="PROSITE" id="PS51012"/>
    </source>
</evidence>
<gene>
    <name evidence="11" type="ORF">AVDCRST_MAG53-853</name>
</gene>
<feature type="transmembrane region" description="Helical" evidence="9">
    <location>
        <begin position="134"/>
        <end position="160"/>
    </location>
</feature>
<dbReference type="PANTHER" id="PTHR30413:SF8">
    <property type="entry name" value="TRANSPORT PERMEASE PROTEIN"/>
    <property type="match status" value="1"/>
</dbReference>
<keyword evidence="5" id="KW-0997">Cell inner membrane</keyword>
<feature type="transmembrane region" description="Helical" evidence="9">
    <location>
        <begin position="167"/>
        <end position="186"/>
    </location>
</feature>
<keyword evidence="6 9" id="KW-0812">Transmembrane</keyword>
<feature type="domain" description="ABC transmembrane type-2" evidence="10">
    <location>
        <begin position="28"/>
        <end position="250"/>
    </location>
</feature>
<proteinExistence type="inferred from homology"/>
<dbReference type="GO" id="GO:0140359">
    <property type="term" value="F:ABC-type transporter activity"/>
    <property type="evidence" value="ECO:0007669"/>
    <property type="project" value="InterPro"/>
</dbReference>
<keyword evidence="4 9" id="KW-1003">Cell membrane</keyword>
<dbReference type="GO" id="GO:0005886">
    <property type="term" value="C:plasma membrane"/>
    <property type="evidence" value="ECO:0007669"/>
    <property type="project" value="UniProtKB-SubCell"/>
</dbReference>